<dbReference type="EMBL" id="CP036265">
    <property type="protein sequence ID" value="QDT14345.1"/>
    <property type="molecule type" value="Genomic_DNA"/>
</dbReference>
<organism evidence="1 2">
    <name type="scientific">Alienimonas californiensis</name>
    <dbReference type="NCBI Taxonomy" id="2527989"/>
    <lineage>
        <taxon>Bacteria</taxon>
        <taxon>Pseudomonadati</taxon>
        <taxon>Planctomycetota</taxon>
        <taxon>Planctomycetia</taxon>
        <taxon>Planctomycetales</taxon>
        <taxon>Planctomycetaceae</taxon>
        <taxon>Alienimonas</taxon>
    </lineage>
</organism>
<gene>
    <name evidence="1" type="ORF">CA12_04180</name>
</gene>
<reference evidence="1 2" key="1">
    <citation type="submission" date="2019-02" db="EMBL/GenBank/DDBJ databases">
        <title>Deep-cultivation of Planctomycetes and their phenomic and genomic characterization uncovers novel biology.</title>
        <authorList>
            <person name="Wiegand S."/>
            <person name="Jogler M."/>
            <person name="Boedeker C."/>
            <person name="Pinto D."/>
            <person name="Vollmers J."/>
            <person name="Rivas-Marin E."/>
            <person name="Kohn T."/>
            <person name="Peeters S.H."/>
            <person name="Heuer A."/>
            <person name="Rast P."/>
            <person name="Oberbeckmann S."/>
            <person name="Bunk B."/>
            <person name="Jeske O."/>
            <person name="Meyerdierks A."/>
            <person name="Storesund J.E."/>
            <person name="Kallscheuer N."/>
            <person name="Luecker S."/>
            <person name="Lage O.M."/>
            <person name="Pohl T."/>
            <person name="Merkel B.J."/>
            <person name="Hornburger P."/>
            <person name="Mueller R.-W."/>
            <person name="Bruemmer F."/>
            <person name="Labrenz M."/>
            <person name="Spormann A.M."/>
            <person name="Op den Camp H."/>
            <person name="Overmann J."/>
            <person name="Amann R."/>
            <person name="Jetten M.S.M."/>
            <person name="Mascher T."/>
            <person name="Medema M.H."/>
            <person name="Devos D.P."/>
            <person name="Kaster A.-K."/>
            <person name="Ovreas L."/>
            <person name="Rohde M."/>
            <person name="Galperin M.Y."/>
            <person name="Jogler C."/>
        </authorList>
    </citation>
    <scope>NUCLEOTIDE SEQUENCE [LARGE SCALE GENOMIC DNA]</scope>
    <source>
        <strain evidence="1 2">CA12</strain>
    </source>
</reference>
<sequence length="243" mass="25538">MSGDLTLTFGGEALILMPERAVFRPPPAGGAGGTLYVADTHWGKAATFRAAGVAVPPGGTAADLARLSRALRRTRAGRLVVLGDLLHARLGRNEAATNAAVAAWRAETADVRMELVLGNHDRAAGPPDPAWQIEARPDPTPDPPFVLKHFPEPDPAGPVLAGHEHPAVRLAGPGGERLKLPCFRLTGRIDDRGGEAGAVLTLPAFSAFADGGVLRPAPGERICVIADDEVLEIPLRKGQRRIQ</sequence>
<proteinExistence type="predicted"/>
<protein>
    <recommendedName>
        <fullName evidence="3">Calcineurin-like phosphoesterase domain-containing protein</fullName>
    </recommendedName>
</protein>
<evidence type="ECO:0000313" key="2">
    <source>
        <dbReference type="Proteomes" id="UP000318741"/>
    </source>
</evidence>
<dbReference type="PANTHER" id="PTHR39323">
    <property type="entry name" value="BLR1149 PROTEIN"/>
    <property type="match status" value="1"/>
</dbReference>
<dbReference type="NCBIfam" id="TIGR04123">
    <property type="entry name" value="P_estr_lig_assc"/>
    <property type="match status" value="1"/>
</dbReference>
<dbReference type="InterPro" id="IPR026336">
    <property type="entry name" value="PdeM-like"/>
</dbReference>
<accession>A0A517P4R8</accession>
<dbReference type="AlphaFoldDB" id="A0A517P4R8"/>
<keyword evidence="2" id="KW-1185">Reference proteome</keyword>
<dbReference type="KEGG" id="acaf:CA12_04180"/>
<evidence type="ECO:0008006" key="3">
    <source>
        <dbReference type="Google" id="ProtNLM"/>
    </source>
</evidence>
<name>A0A517P4R8_9PLAN</name>
<dbReference type="SUPFAM" id="SSF56300">
    <property type="entry name" value="Metallo-dependent phosphatases"/>
    <property type="match status" value="1"/>
</dbReference>
<dbReference type="PANTHER" id="PTHR39323:SF1">
    <property type="entry name" value="BLR1149 PROTEIN"/>
    <property type="match status" value="1"/>
</dbReference>
<dbReference type="RefSeq" id="WP_145357096.1">
    <property type="nucleotide sequence ID" value="NZ_CP036265.1"/>
</dbReference>
<dbReference type="InterPro" id="IPR029052">
    <property type="entry name" value="Metallo-depent_PP-like"/>
</dbReference>
<dbReference type="Proteomes" id="UP000318741">
    <property type="component" value="Chromosome"/>
</dbReference>
<dbReference type="OrthoDB" id="9795838at2"/>
<evidence type="ECO:0000313" key="1">
    <source>
        <dbReference type="EMBL" id="QDT14345.1"/>
    </source>
</evidence>